<dbReference type="GO" id="GO:0016887">
    <property type="term" value="F:ATP hydrolysis activity"/>
    <property type="evidence" value="ECO:0007669"/>
    <property type="project" value="InterPro"/>
</dbReference>
<dbReference type="EMBL" id="VUNJ01000003">
    <property type="protein sequence ID" value="MST91017.1"/>
    <property type="molecule type" value="Genomic_DNA"/>
</dbReference>
<reference evidence="7 9" key="2">
    <citation type="submission" date="2019-08" db="EMBL/GenBank/DDBJ databases">
        <title>In-depth cultivation of the pig gut microbiome towards novel bacterial diversity and tailored functional studies.</title>
        <authorList>
            <person name="Wylensek D."/>
            <person name="Hitch T.C.A."/>
            <person name="Clavel T."/>
        </authorList>
    </citation>
    <scope>NUCLEOTIDE SEQUENCE [LARGE SCALE GENOMIC DNA]</scope>
    <source>
        <strain evidence="7 9">WCA3-601-WT-6J</strain>
    </source>
</reference>
<dbReference type="Proteomes" id="UP000053433">
    <property type="component" value="Unassembled WGS sequence"/>
</dbReference>
<keyword evidence="3 7" id="KW-0067">ATP-binding</keyword>
<dbReference type="GO" id="GO:0005524">
    <property type="term" value="F:ATP binding"/>
    <property type="evidence" value="ECO:0007669"/>
    <property type="project" value="UniProtKB-KW"/>
</dbReference>
<name>A0A0W7TLM7_9FIRM</name>
<evidence type="ECO:0000259" key="5">
    <source>
        <dbReference type="PROSITE" id="PS50893"/>
    </source>
</evidence>
<sequence length="264" mass="29134">MEHTKDVLAVAENICFSYGSKAVLCGVGAEFSAGKVTSLIGPNGVGKTTLLKCLAGLLLPSIGTVWVKGRDMRQIKPRELARMQAYVPQNGSVLFPMTVYEFVCLGRRPYVEWSISAHDKEIVEELLQYMGIASMREKFIDELSGGERQRVMLARALVQQPDILLLDEPTSALDIRHQLEVMGLIRRIAVEKHCAVILVMHDLTLVSRYSDRVVLMKDGKVWADGAPGQTITVENLRVVYGIESTLFQTEQGLVILPLHSVGGA</sequence>
<dbReference type="PANTHER" id="PTHR42794">
    <property type="entry name" value="HEMIN IMPORT ATP-BINDING PROTEIN HMUV"/>
    <property type="match status" value="1"/>
</dbReference>
<keyword evidence="4" id="KW-1278">Translocase</keyword>
<dbReference type="InterPro" id="IPR003439">
    <property type="entry name" value="ABC_transporter-like_ATP-bd"/>
</dbReference>
<evidence type="ECO:0000256" key="2">
    <source>
        <dbReference type="ARBA" id="ARBA00022741"/>
    </source>
</evidence>
<dbReference type="InterPro" id="IPR017871">
    <property type="entry name" value="ABC_transporter-like_CS"/>
</dbReference>
<keyword evidence="2" id="KW-0547">Nucleotide-binding</keyword>
<reference evidence="6 8" key="1">
    <citation type="submission" date="2015-10" db="EMBL/GenBank/DDBJ databases">
        <title>A novel member of the family Ruminococcaceae isolated from human faeces.</title>
        <authorList>
            <person name="Shkoporov A.N."/>
            <person name="Chaplin A.V."/>
            <person name="Motuzova O.V."/>
            <person name="Kafarskaia L.I."/>
            <person name="Efimov B.A."/>
        </authorList>
    </citation>
    <scope>NUCLEOTIDE SEQUENCE [LARGE SCALE GENOMIC DNA]</scope>
    <source>
        <strain evidence="6 8">668</strain>
    </source>
</reference>
<dbReference type="PANTHER" id="PTHR42794:SF1">
    <property type="entry name" value="HEMIN IMPORT ATP-BINDING PROTEIN HMUV"/>
    <property type="match status" value="1"/>
</dbReference>
<dbReference type="SMART" id="SM00382">
    <property type="entry name" value="AAA"/>
    <property type="match status" value="1"/>
</dbReference>
<protein>
    <submittedName>
        <fullName evidence="7">ABC transporter ATP-binding protein</fullName>
    </submittedName>
</protein>
<dbReference type="InterPro" id="IPR027417">
    <property type="entry name" value="P-loop_NTPase"/>
</dbReference>
<gene>
    <name evidence="6" type="ORF">ASJ35_18185</name>
    <name evidence="7" type="ORF">FYJ76_03545</name>
</gene>
<proteinExistence type="predicted"/>
<dbReference type="PROSITE" id="PS00211">
    <property type="entry name" value="ABC_TRANSPORTER_1"/>
    <property type="match status" value="1"/>
</dbReference>
<dbReference type="PROSITE" id="PS50893">
    <property type="entry name" value="ABC_TRANSPORTER_2"/>
    <property type="match status" value="1"/>
</dbReference>
<evidence type="ECO:0000256" key="1">
    <source>
        <dbReference type="ARBA" id="ARBA00022448"/>
    </source>
</evidence>
<keyword evidence="1" id="KW-0813">Transport</keyword>
<organism evidence="6 8">
    <name type="scientific">Ruthenibacterium lactatiformans</name>
    <dbReference type="NCBI Taxonomy" id="1550024"/>
    <lineage>
        <taxon>Bacteria</taxon>
        <taxon>Bacillati</taxon>
        <taxon>Bacillota</taxon>
        <taxon>Clostridia</taxon>
        <taxon>Eubacteriales</taxon>
        <taxon>Oscillospiraceae</taxon>
        <taxon>Ruthenibacterium</taxon>
    </lineage>
</organism>
<accession>A0A0W7TLM7</accession>
<dbReference type="EMBL" id="LMUA01000054">
    <property type="protein sequence ID" value="KUE74630.1"/>
    <property type="molecule type" value="Genomic_DNA"/>
</dbReference>
<evidence type="ECO:0000313" key="7">
    <source>
        <dbReference type="EMBL" id="MST91017.1"/>
    </source>
</evidence>
<evidence type="ECO:0000313" key="6">
    <source>
        <dbReference type="EMBL" id="KUE74630.1"/>
    </source>
</evidence>
<dbReference type="Gene3D" id="3.40.50.300">
    <property type="entry name" value="P-loop containing nucleotide triphosphate hydrolases"/>
    <property type="match status" value="1"/>
</dbReference>
<dbReference type="FunFam" id="3.40.50.300:FF:000134">
    <property type="entry name" value="Iron-enterobactin ABC transporter ATP-binding protein"/>
    <property type="match status" value="1"/>
</dbReference>
<evidence type="ECO:0000256" key="4">
    <source>
        <dbReference type="ARBA" id="ARBA00022967"/>
    </source>
</evidence>
<dbReference type="InterPro" id="IPR003593">
    <property type="entry name" value="AAA+_ATPase"/>
</dbReference>
<comment type="caution">
    <text evidence="6">The sequence shown here is derived from an EMBL/GenBank/DDBJ whole genome shotgun (WGS) entry which is preliminary data.</text>
</comment>
<feature type="domain" description="ABC transporter" evidence="5">
    <location>
        <begin position="9"/>
        <end position="243"/>
    </location>
</feature>
<dbReference type="AlphaFoldDB" id="A0A0W7TLM7"/>
<dbReference type="Pfam" id="PF00005">
    <property type="entry name" value="ABC_tran"/>
    <property type="match status" value="1"/>
</dbReference>
<evidence type="ECO:0000313" key="9">
    <source>
        <dbReference type="Proteomes" id="UP000431913"/>
    </source>
</evidence>
<evidence type="ECO:0000313" key="8">
    <source>
        <dbReference type="Proteomes" id="UP000053433"/>
    </source>
</evidence>
<dbReference type="Proteomes" id="UP000431913">
    <property type="component" value="Unassembled WGS sequence"/>
</dbReference>
<dbReference type="RefSeq" id="WP_058724018.1">
    <property type="nucleotide sequence ID" value="NZ_JAETPD010000046.1"/>
</dbReference>
<evidence type="ECO:0000256" key="3">
    <source>
        <dbReference type="ARBA" id="ARBA00022840"/>
    </source>
</evidence>
<dbReference type="SUPFAM" id="SSF52540">
    <property type="entry name" value="P-loop containing nucleoside triphosphate hydrolases"/>
    <property type="match status" value="1"/>
</dbReference>
<dbReference type="CDD" id="cd03214">
    <property type="entry name" value="ABC_Iron-Siderophores_B12_Hemin"/>
    <property type="match status" value="1"/>
</dbReference>